<dbReference type="PROSITE" id="PS51257">
    <property type="entry name" value="PROKAR_LIPOPROTEIN"/>
    <property type="match status" value="1"/>
</dbReference>
<dbReference type="Proteomes" id="UP000199421">
    <property type="component" value="Unassembled WGS sequence"/>
</dbReference>
<dbReference type="RefSeq" id="WP_093321011.1">
    <property type="nucleotide sequence ID" value="NZ_FOAF01000001.1"/>
</dbReference>
<organism evidence="2 3">
    <name type="scientific">Olivibacter domesticus</name>
    <name type="common">Pseudosphingobacterium domesticum</name>
    <dbReference type="NCBI Taxonomy" id="407022"/>
    <lineage>
        <taxon>Bacteria</taxon>
        <taxon>Pseudomonadati</taxon>
        <taxon>Bacteroidota</taxon>
        <taxon>Sphingobacteriia</taxon>
        <taxon>Sphingobacteriales</taxon>
        <taxon>Sphingobacteriaceae</taxon>
        <taxon>Olivibacter</taxon>
    </lineage>
</organism>
<dbReference type="Gene3D" id="2.40.30.170">
    <property type="match status" value="1"/>
</dbReference>
<dbReference type="InterPro" id="IPR006143">
    <property type="entry name" value="RND_pump_MFP"/>
</dbReference>
<dbReference type="NCBIfam" id="TIGR01730">
    <property type="entry name" value="RND_mfp"/>
    <property type="match status" value="1"/>
</dbReference>
<dbReference type="EMBL" id="FOAF01000001">
    <property type="protein sequence ID" value="SEK89304.1"/>
    <property type="molecule type" value="Genomic_DNA"/>
</dbReference>
<reference evidence="3" key="1">
    <citation type="submission" date="2016-10" db="EMBL/GenBank/DDBJ databases">
        <authorList>
            <person name="Varghese N."/>
            <person name="Submissions S."/>
        </authorList>
    </citation>
    <scope>NUCLEOTIDE SEQUENCE [LARGE SCALE GENOMIC DNA]</scope>
    <source>
        <strain evidence="3">DSM 18733</strain>
    </source>
</reference>
<accession>A0A1H7KRW4</accession>
<proteinExistence type="inferred from homology"/>
<dbReference type="AlphaFoldDB" id="A0A1H7KRW4"/>
<dbReference type="PANTHER" id="PTHR30469:SF15">
    <property type="entry name" value="HLYD FAMILY OF SECRETION PROTEINS"/>
    <property type="match status" value="1"/>
</dbReference>
<dbReference type="Gene3D" id="2.40.420.20">
    <property type="match status" value="1"/>
</dbReference>
<name>A0A1H7KRW4_OLID1</name>
<gene>
    <name evidence="2" type="ORF">SAMN05661044_01439</name>
</gene>
<evidence type="ECO:0000256" key="1">
    <source>
        <dbReference type="ARBA" id="ARBA00009477"/>
    </source>
</evidence>
<keyword evidence="3" id="KW-1185">Reference proteome</keyword>
<evidence type="ECO:0000313" key="3">
    <source>
        <dbReference type="Proteomes" id="UP000199421"/>
    </source>
</evidence>
<protein>
    <submittedName>
        <fullName evidence="2">RND family efflux transporter, MFP subunit</fullName>
    </submittedName>
</protein>
<dbReference type="Gene3D" id="2.40.50.100">
    <property type="match status" value="1"/>
</dbReference>
<dbReference type="OrthoDB" id="9798190at2"/>
<dbReference type="STRING" id="407022.SAMN05661044_01439"/>
<dbReference type="SUPFAM" id="SSF111369">
    <property type="entry name" value="HlyD-like secretion proteins"/>
    <property type="match status" value="1"/>
</dbReference>
<comment type="similarity">
    <text evidence="1">Belongs to the membrane fusion protein (MFP) (TC 8.A.1) family.</text>
</comment>
<dbReference type="GO" id="GO:1990281">
    <property type="term" value="C:efflux pump complex"/>
    <property type="evidence" value="ECO:0007669"/>
    <property type="project" value="TreeGrafter"/>
</dbReference>
<evidence type="ECO:0000313" key="2">
    <source>
        <dbReference type="EMBL" id="SEK89304.1"/>
    </source>
</evidence>
<dbReference type="PANTHER" id="PTHR30469">
    <property type="entry name" value="MULTIDRUG RESISTANCE PROTEIN MDTA"/>
    <property type="match status" value="1"/>
</dbReference>
<sequence>MKKIQFTILAAAFLLSSCGENTKNTNPLGQPDIIAVKVSPVSSFSVPTSIQVTGLVSTEDQANYSFKIGGVISRVFVNEGDFFRKGQLLATLNTTEISAGLSQSSLGVDKAQRDYDRAMNLYKDSVFTLEQLQNTRTALDVAKKGKEAVAFNEQYAKIYAASDGFVSKKIANEGEVIGGGMPVLLTNAIQKNASYLLKVGVTDREWSSIKIGQLAKVTLDGFPDQLFEAAVFRKLRSADREIGSFQIELKLKLHGVVPAVGMFGKAEIEIGQTENAIVIPYNALVEADGKKGYVFTTVGADKVKKIPVNIVKFETDKVYLSDKLDGINQIVISNSAYLNEQSVVKIIK</sequence>
<dbReference type="GO" id="GO:0015562">
    <property type="term" value="F:efflux transmembrane transporter activity"/>
    <property type="evidence" value="ECO:0007669"/>
    <property type="project" value="TreeGrafter"/>
</dbReference>